<reference evidence="1 2" key="1">
    <citation type="journal article" date="2006" name="Science">
        <title>The genome of black cottonwood, Populus trichocarpa (Torr. &amp; Gray).</title>
        <authorList>
            <person name="Tuskan G.A."/>
            <person name="Difazio S."/>
            <person name="Jansson S."/>
            <person name="Bohlmann J."/>
            <person name="Grigoriev I."/>
            <person name="Hellsten U."/>
            <person name="Putnam N."/>
            <person name="Ralph S."/>
            <person name="Rombauts S."/>
            <person name="Salamov A."/>
            <person name="Schein J."/>
            <person name="Sterck L."/>
            <person name="Aerts A."/>
            <person name="Bhalerao R.R."/>
            <person name="Bhalerao R.P."/>
            <person name="Blaudez D."/>
            <person name="Boerjan W."/>
            <person name="Brun A."/>
            <person name="Brunner A."/>
            <person name="Busov V."/>
            <person name="Campbell M."/>
            <person name="Carlson J."/>
            <person name="Chalot M."/>
            <person name="Chapman J."/>
            <person name="Chen G.L."/>
            <person name="Cooper D."/>
            <person name="Coutinho P.M."/>
            <person name="Couturier J."/>
            <person name="Covert S."/>
            <person name="Cronk Q."/>
            <person name="Cunningham R."/>
            <person name="Davis J."/>
            <person name="Degroeve S."/>
            <person name="Dejardin A."/>
            <person name="Depamphilis C."/>
            <person name="Detter J."/>
            <person name="Dirks B."/>
            <person name="Dubchak I."/>
            <person name="Duplessis S."/>
            <person name="Ehlting J."/>
            <person name="Ellis B."/>
            <person name="Gendler K."/>
            <person name="Goodstein D."/>
            <person name="Gribskov M."/>
            <person name="Grimwood J."/>
            <person name="Groover A."/>
            <person name="Gunter L."/>
            <person name="Hamberger B."/>
            <person name="Heinze B."/>
            <person name="Helariutta Y."/>
            <person name="Henrissat B."/>
            <person name="Holligan D."/>
            <person name="Holt R."/>
            <person name="Huang W."/>
            <person name="Islam-Faridi N."/>
            <person name="Jones S."/>
            <person name="Jones-Rhoades M."/>
            <person name="Jorgensen R."/>
            <person name="Joshi C."/>
            <person name="Kangasjarvi J."/>
            <person name="Karlsson J."/>
            <person name="Kelleher C."/>
            <person name="Kirkpatrick R."/>
            <person name="Kirst M."/>
            <person name="Kohler A."/>
            <person name="Kalluri U."/>
            <person name="Larimer F."/>
            <person name="Leebens-Mack J."/>
            <person name="Leple J.C."/>
            <person name="Locascio P."/>
            <person name="Lou Y."/>
            <person name="Lucas S."/>
            <person name="Martin F."/>
            <person name="Montanini B."/>
            <person name="Napoli C."/>
            <person name="Nelson D.R."/>
            <person name="Nelson C."/>
            <person name="Nieminen K."/>
            <person name="Nilsson O."/>
            <person name="Pereda V."/>
            <person name="Peter G."/>
            <person name="Philippe R."/>
            <person name="Pilate G."/>
            <person name="Poliakov A."/>
            <person name="Razumovskaya J."/>
            <person name="Richardson P."/>
            <person name="Rinaldi C."/>
            <person name="Ritland K."/>
            <person name="Rouze P."/>
            <person name="Ryaboy D."/>
            <person name="Schmutz J."/>
            <person name="Schrader J."/>
            <person name="Segerman B."/>
            <person name="Shin H."/>
            <person name="Siddiqui A."/>
            <person name="Sterky F."/>
            <person name="Terry A."/>
            <person name="Tsai C.J."/>
            <person name="Uberbacher E."/>
            <person name="Unneberg P."/>
            <person name="Vahala J."/>
            <person name="Wall K."/>
            <person name="Wessler S."/>
            <person name="Yang G."/>
            <person name="Yin T."/>
            <person name="Douglas C."/>
            <person name="Marra M."/>
            <person name="Sandberg G."/>
            <person name="Van de Peer Y."/>
            <person name="Rokhsar D."/>
        </authorList>
    </citation>
    <scope>NUCLEOTIDE SEQUENCE [LARGE SCALE GENOMIC DNA]</scope>
    <source>
        <strain evidence="2">cv. Nisqually</strain>
    </source>
</reference>
<dbReference type="AlphaFoldDB" id="B9HJE6"/>
<dbReference type="Proteomes" id="UP000006729">
    <property type="component" value="Chromosome 8"/>
</dbReference>
<evidence type="ECO:0000313" key="2">
    <source>
        <dbReference type="Proteomes" id="UP000006729"/>
    </source>
</evidence>
<dbReference type="EMBL" id="CM009297">
    <property type="protein sequence ID" value="PNT24396.1"/>
    <property type="molecule type" value="Genomic_DNA"/>
</dbReference>
<proteinExistence type="predicted"/>
<sequence>MPRIPATASVAFVILQRWTCDNLESCVHLLSKQEMKSCRQSLSNDLEVPFTEREMHESTEYFVQTQQILSAFVSGLSSKNRYKTKKWNQGGHPMRFYFLSLRTSMYLSFTSEACMLLRDAVNKDVLSWRDIIIEKPLNSRLYDEILVQITSKANGKLRTLPLLNCFEITGYGLQTVMDKNP</sequence>
<accession>B9HJE6</accession>
<evidence type="ECO:0000313" key="1">
    <source>
        <dbReference type="EMBL" id="PNT24396.1"/>
    </source>
</evidence>
<organism evidence="1 2">
    <name type="scientific">Populus trichocarpa</name>
    <name type="common">Western balsam poplar</name>
    <name type="synonym">Populus balsamifera subsp. trichocarpa</name>
    <dbReference type="NCBI Taxonomy" id="3694"/>
    <lineage>
        <taxon>Eukaryota</taxon>
        <taxon>Viridiplantae</taxon>
        <taxon>Streptophyta</taxon>
        <taxon>Embryophyta</taxon>
        <taxon>Tracheophyta</taxon>
        <taxon>Spermatophyta</taxon>
        <taxon>Magnoliopsida</taxon>
        <taxon>eudicotyledons</taxon>
        <taxon>Gunneridae</taxon>
        <taxon>Pentapetalae</taxon>
        <taxon>rosids</taxon>
        <taxon>fabids</taxon>
        <taxon>Malpighiales</taxon>
        <taxon>Salicaceae</taxon>
        <taxon>Saliceae</taxon>
        <taxon>Populus</taxon>
    </lineage>
</organism>
<name>B9HJE6_POPTR</name>
<protein>
    <submittedName>
        <fullName evidence="1">Uncharacterized protein</fullName>
    </submittedName>
</protein>
<dbReference type="STRING" id="3694.B9HJE6"/>
<gene>
    <name evidence="1" type="ORF">POPTR_008G133100</name>
</gene>
<dbReference type="HOGENOM" id="CLU_1491464_0_0_1"/>
<dbReference type="InParanoid" id="B9HJE6"/>
<keyword evidence="2" id="KW-1185">Reference proteome</keyword>